<gene>
    <name evidence="1" type="ORF">LRAMOSA10097</name>
</gene>
<sequence length="85" mass="9016">MQKILNFTVAATSFTFIDKSKFIKMRFLISTLAAAIAILSVVSAAPQGADRSVIDELNALFMAGGLADVADKLKTKPDAQRAGGR</sequence>
<name>A0A077WM31_9FUNG</name>
<organism evidence="1">
    <name type="scientific">Lichtheimia ramosa</name>
    <dbReference type="NCBI Taxonomy" id="688394"/>
    <lineage>
        <taxon>Eukaryota</taxon>
        <taxon>Fungi</taxon>
        <taxon>Fungi incertae sedis</taxon>
        <taxon>Mucoromycota</taxon>
        <taxon>Mucoromycotina</taxon>
        <taxon>Mucoromycetes</taxon>
        <taxon>Mucorales</taxon>
        <taxon>Lichtheimiaceae</taxon>
        <taxon>Lichtheimia</taxon>
    </lineage>
</organism>
<protein>
    <submittedName>
        <fullName evidence="1">Uncharacterized protein</fullName>
    </submittedName>
</protein>
<dbReference type="EMBL" id="LK023327">
    <property type="protein sequence ID" value="CDS08736.1"/>
    <property type="molecule type" value="Genomic_DNA"/>
</dbReference>
<proteinExistence type="predicted"/>
<accession>A0A077WM31</accession>
<evidence type="ECO:0000313" key="1">
    <source>
        <dbReference type="EMBL" id="CDS08736.1"/>
    </source>
</evidence>
<reference evidence="1" key="1">
    <citation type="journal article" date="2014" name="Genome Announc.">
        <title>De novo whole-genome sequence and genome annotation of Lichtheimia ramosa.</title>
        <authorList>
            <person name="Linde J."/>
            <person name="Schwartze V."/>
            <person name="Binder U."/>
            <person name="Lass-Florl C."/>
            <person name="Voigt K."/>
            <person name="Horn F."/>
        </authorList>
    </citation>
    <scope>NUCLEOTIDE SEQUENCE</scope>
    <source>
        <strain evidence="1">JMRC FSU:6197</strain>
    </source>
</reference>
<dbReference type="AlphaFoldDB" id="A0A077WM31"/>